<comment type="similarity">
    <text evidence="3">Belongs to the alpha-ketoglutarate dehydrogenase family.</text>
</comment>
<evidence type="ECO:0000256" key="1">
    <source>
        <dbReference type="ARBA" id="ARBA00001964"/>
    </source>
</evidence>
<evidence type="ECO:0000256" key="3">
    <source>
        <dbReference type="ARBA" id="ARBA00006936"/>
    </source>
</evidence>
<comment type="cofactor">
    <cofactor evidence="1">
        <name>thiamine diphosphate</name>
        <dbReference type="ChEBI" id="CHEBI:58937"/>
    </cofactor>
</comment>
<dbReference type="InterPro" id="IPR029061">
    <property type="entry name" value="THDP-binding"/>
</dbReference>
<dbReference type="InterPro" id="IPR042179">
    <property type="entry name" value="KGD_C_sf"/>
</dbReference>
<dbReference type="InterPro" id="IPR011603">
    <property type="entry name" value="2oxoglutarate_DH_E1"/>
</dbReference>
<dbReference type="RefSeq" id="WP_197873204.1">
    <property type="nucleotide sequence ID" value="NZ_JADTXM010000017.1"/>
</dbReference>
<organism evidence="8 9">
    <name type="scientific">Pseudomonas luteola</name>
    <dbReference type="NCBI Taxonomy" id="47886"/>
    <lineage>
        <taxon>Bacteria</taxon>
        <taxon>Pseudomonadati</taxon>
        <taxon>Pseudomonadota</taxon>
        <taxon>Gammaproteobacteria</taxon>
        <taxon>Pseudomonadales</taxon>
        <taxon>Pseudomonadaceae</taxon>
        <taxon>Pseudomonas</taxon>
    </lineage>
</organism>
<dbReference type="InterPro" id="IPR001017">
    <property type="entry name" value="DH_E1"/>
</dbReference>
<keyword evidence="6" id="KW-0786">Thiamine pyrophosphate</keyword>
<name>A0ABS0MWH3_PSELU</name>
<comment type="caution">
    <text evidence="8">The sequence shown here is derived from an EMBL/GenBank/DDBJ whole genome shotgun (WGS) entry which is preliminary data.</text>
</comment>
<dbReference type="NCBIfam" id="NF008907">
    <property type="entry name" value="PRK12270.1"/>
    <property type="match status" value="1"/>
</dbReference>
<dbReference type="InterPro" id="IPR005475">
    <property type="entry name" value="Transketolase-like_Pyr-bd"/>
</dbReference>
<dbReference type="PANTHER" id="PTHR23152">
    <property type="entry name" value="2-OXOGLUTARATE DEHYDROGENASE"/>
    <property type="match status" value="1"/>
</dbReference>
<evidence type="ECO:0000256" key="2">
    <source>
        <dbReference type="ARBA" id="ARBA00003906"/>
    </source>
</evidence>
<dbReference type="InterPro" id="IPR032106">
    <property type="entry name" value="2-oxogl_dehyd_N"/>
</dbReference>
<dbReference type="Pfam" id="PF16870">
    <property type="entry name" value="OxoGdeHyase_C"/>
    <property type="match status" value="1"/>
</dbReference>
<sequence length="943" mass="106220">MHESVMQRMWESAHLSGGNASYVEELYELYLHDPNAVPEEWRSYFQKLPADGNFSPDVSHSAIRDHFVLLAKNQRRAQPVSAGTVSSEHEKKQVEVLRLIQAYRMRGHQAASLDPLGLWQRQAPADLSLNHYGLTDADLDTTFRTGELYFGKEEVTLREIRDALQETYCRTVGAEFMHIVDSEERRWFLQRLESVRGRPQYSAEAKTHLLERLTAAEGLEKYLGTKYPGTKRFGLEGGESLIPLIDEIIQRSGSYGAQEIVIGMAHRGRLNVLVNTLGKNPRDLFDEFEGKKIVELGSGDVKYHQGFSSNVMTEGGEVHLALAFNPSHLEIVSPVVEGSVRARQDRRSDKSGDKVVPISIHGDAAFAGQGVVMETLQMSQTRAYKTGGTLHIIINNQVGFTTNRQEDARSTEYATDVAKMVQAPIFHVNGDDPEAVLFVTQLAVDYRMHFKRDVVIDLVCYRRRGHNEADEPSGTQPLMYQQITKQRTTRDLYADALVQAGVMSAEQVQAQFENYRSALDEGRHVVASLVKEPNKGLFVDWRPYLGHAWTARHDTRFDLKTLQELSNKLLQLPEGLVVQRQVGKILEDRQKMSAGGLPINWGYAETMAYATLLHEGHPVRITGQDVGRGTFSHRHAVLHNQKDGVPYVPLQHLSEDQPSFEIYDSLLSEEAVLAFEYGYATTTPNALVIWEAQFGDFANGAQVVIDQFITSGEIKWGRLCGLTMLLPHGYEGQGPEHSSARLERYLQLCAEQNIQVCVPTTPAQIYHLLRRQVIRPLRKPLVVLTPKSLLRHKLAISTLEDLAEGSFQTVIPEIDAIDPQKVTRLVMCSGKVYYDLLEKRRTEGREDTAIVRIEQLYPFPEDDLTEVMSAYSNLTDIVWCQEEPMNQGAWYCSQHHMRRVISALKPEIGLKYAGRDASAAPAVGYASMHAEQQEKLLNDAFNG</sequence>
<dbReference type="SMART" id="SM00861">
    <property type="entry name" value="Transket_pyr"/>
    <property type="match status" value="1"/>
</dbReference>
<evidence type="ECO:0000313" key="8">
    <source>
        <dbReference type="EMBL" id="MBH3441076.1"/>
    </source>
</evidence>
<dbReference type="SUPFAM" id="SSF52518">
    <property type="entry name" value="Thiamin diphosphate-binding fold (THDP-binding)"/>
    <property type="match status" value="2"/>
</dbReference>
<dbReference type="Pfam" id="PF02779">
    <property type="entry name" value="Transket_pyr"/>
    <property type="match status" value="1"/>
</dbReference>
<dbReference type="PANTHER" id="PTHR23152:SF4">
    <property type="entry name" value="2-OXOADIPATE DEHYDROGENASE COMPLEX COMPONENT E1"/>
    <property type="match status" value="1"/>
</dbReference>
<dbReference type="NCBIfam" id="NF006914">
    <property type="entry name" value="PRK09404.1"/>
    <property type="match status" value="1"/>
</dbReference>
<accession>A0ABS0MWH3</accession>
<comment type="function">
    <text evidence="2">E1 component of the 2-oxoglutarate dehydrogenase (OGDH) complex which catalyzes the decarboxylation of 2-oxoglutarate, the first step in the conversion of 2-oxoglutarate to succinyl-CoA and CO(2).</text>
</comment>
<dbReference type="NCBIfam" id="TIGR00239">
    <property type="entry name" value="2oxo_dh_E1"/>
    <property type="match status" value="1"/>
</dbReference>
<evidence type="ECO:0000313" key="9">
    <source>
        <dbReference type="Proteomes" id="UP000638986"/>
    </source>
</evidence>
<feature type="domain" description="Transketolase-like pyrimidine-binding" evidence="7">
    <location>
        <begin position="599"/>
        <end position="792"/>
    </location>
</feature>
<evidence type="ECO:0000256" key="5">
    <source>
        <dbReference type="ARBA" id="ARBA00023002"/>
    </source>
</evidence>
<dbReference type="Gene3D" id="1.10.287.1150">
    <property type="entry name" value="TPP helical domain"/>
    <property type="match status" value="1"/>
</dbReference>
<dbReference type="Gene3D" id="3.40.50.970">
    <property type="match status" value="1"/>
</dbReference>
<dbReference type="GO" id="GO:0004591">
    <property type="term" value="F:oxoglutarate dehydrogenase (succinyl-transferring) activity"/>
    <property type="evidence" value="ECO:0007669"/>
    <property type="project" value="UniProtKB-EC"/>
</dbReference>
<evidence type="ECO:0000256" key="6">
    <source>
        <dbReference type="ARBA" id="ARBA00023052"/>
    </source>
</evidence>
<dbReference type="Gene3D" id="3.40.50.12470">
    <property type="match status" value="1"/>
</dbReference>
<protein>
    <recommendedName>
        <fullName evidence="4">oxoglutarate dehydrogenase (succinyl-transferring)</fullName>
        <ecNumber evidence="4">1.2.4.2</ecNumber>
    </recommendedName>
</protein>
<dbReference type="CDD" id="cd02016">
    <property type="entry name" value="TPP_E1_OGDC_like"/>
    <property type="match status" value="1"/>
</dbReference>
<proteinExistence type="inferred from homology"/>
<dbReference type="PIRSF" id="PIRSF000157">
    <property type="entry name" value="Oxoglu_dh_E1"/>
    <property type="match status" value="1"/>
</dbReference>
<keyword evidence="5 8" id="KW-0560">Oxidoreductase</keyword>
<dbReference type="Pfam" id="PF00676">
    <property type="entry name" value="E1_dh"/>
    <property type="match status" value="1"/>
</dbReference>
<reference evidence="8 9" key="1">
    <citation type="submission" date="2020-11" db="EMBL/GenBank/DDBJ databases">
        <title>Enhanced detection system for hospital associated transmission using whole genome sequencing surveillance.</title>
        <authorList>
            <person name="Harrison L.H."/>
            <person name="Van Tyne D."/>
            <person name="Marsh J.W."/>
            <person name="Griffith M.P."/>
            <person name="Snyder D.J."/>
            <person name="Cooper V.S."/>
            <person name="Mustapha M."/>
        </authorList>
    </citation>
    <scope>NUCLEOTIDE SEQUENCE [LARGE SCALE GENOMIC DNA]</scope>
    <source>
        <strain evidence="8 9">PSB00013</strain>
    </source>
</reference>
<dbReference type="EMBL" id="JADTXM010000017">
    <property type="protein sequence ID" value="MBH3441076.1"/>
    <property type="molecule type" value="Genomic_DNA"/>
</dbReference>
<dbReference type="Proteomes" id="UP000638986">
    <property type="component" value="Unassembled WGS sequence"/>
</dbReference>
<dbReference type="Pfam" id="PF16078">
    <property type="entry name" value="2-oxogl_dehyd_N"/>
    <property type="match status" value="1"/>
</dbReference>
<dbReference type="EC" id="1.2.4.2" evidence="4"/>
<dbReference type="Gene3D" id="3.40.50.11610">
    <property type="entry name" value="Multifunctional 2-oxoglutarate metabolism enzyme, C-terminal domain"/>
    <property type="match status" value="1"/>
</dbReference>
<evidence type="ECO:0000256" key="4">
    <source>
        <dbReference type="ARBA" id="ARBA00012280"/>
    </source>
</evidence>
<gene>
    <name evidence="8" type="ORF">I5Q09_20545</name>
</gene>
<dbReference type="InterPro" id="IPR031717">
    <property type="entry name" value="ODO-1/KGD_C"/>
</dbReference>
<evidence type="ECO:0000259" key="7">
    <source>
        <dbReference type="SMART" id="SM00861"/>
    </source>
</evidence>